<keyword evidence="4" id="KW-1185">Reference proteome</keyword>
<sequence length="396" mass="43928">MSVILQPITIGGKLALKNRIVMGSMTRNRCVDDLKPGDAQVRHYGDRARHGTGLLVSEGVFIDWTGSEFPNAPVIINEEHAQAWRKVVHAVHSQGSKMYLQTWHAVGRLQHEYDTRMKSTNIPVLAPSDIPATGGKYRHLPGNPGHTDKLTVIENPRTVIETYRRAILLAKQAGFDGIEILAQGGYLVHQFLSSRINHRTDAYGGSVENRCRFLLELVDVVAEVYGGAEYACVKICPADICNGSITTYKELKETYSYLVTELVKRRVGIVCISRRGSVFDDDFADTMGAPGRPEEFALPPGYDPVLDLGSLVKYPGSPSLLMANHAYTPVEAERLMTLDKIDLVQIARPFMFNPDLVVRVRDGIPLAENDRGSMVEYGPFKCPDENYNDWPVAAAM</sequence>
<dbReference type="InterPro" id="IPR013785">
    <property type="entry name" value="Aldolase_TIM"/>
</dbReference>
<dbReference type="GO" id="GO:0016491">
    <property type="term" value="F:oxidoreductase activity"/>
    <property type="evidence" value="ECO:0007669"/>
    <property type="project" value="InterPro"/>
</dbReference>
<dbReference type="InterPro" id="IPR045247">
    <property type="entry name" value="Oye-like"/>
</dbReference>
<dbReference type="Pfam" id="PF00724">
    <property type="entry name" value="Oxidored_FMN"/>
    <property type="match status" value="1"/>
</dbReference>
<proteinExistence type="predicted"/>
<dbReference type="RefSeq" id="XP_046008435.1">
    <property type="nucleotide sequence ID" value="XM_046162084.1"/>
</dbReference>
<reference evidence="3" key="1">
    <citation type="journal article" date="2021" name="Nat. Commun.">
        <title>Genetic determinants of endophytism in the Arabidopsis root mycobiome.</title>
        <authorList>
            <person name="Mesny F."/>
            <person name="Miyauchi S."/>
            <person name="Thiergart T."/>
            <person name="Pickel B."/>
            <person name="Atanasova L."/>
            <person name="Karlsson M."/>
            <person name="Huettel B."/>
            <person name="Barry K.W."/>
            <person name="Haridas S."/>
            <person name="Chen C."/>
            <person name="Bauer D."/>
            <person name="Andreopoulos W."/>
            <person name="Pangilinan J."/>
            <person name="LaButti K."/>
            <person name="Riley R."/>
            <person name="Lipzen A."/>
            <person name="Clum A."/>
            <person name="Drula E."/>
            <person name="Henrissat B."/>
            <person name="Kohler A."/>
            <person name="Grigoriev I.V."/>
            <person name="Martin F.M."/>
            <person name="Hacquard S."/>
        </authorList>
    </citation>
    <scope>NUCLEOTIDE SEQUENCE</scope>
    <source>
        <strain evidence="3">MPI-CAGE-CH-0230</strain>
    </source>
</reference>
<feature type="domain" description="NADH:flavin oxidoreductase/NADH oxidase N-terminal" evidence="2">
    <location>
        <begin position="5"/>
        <end position="366"/>
    </location>
</feature>
<dbReference type="GO" id="GO:0010181">
    <property type="term" value="F:FMN binding"/>
    <property type="evidence" value="ECO:0007669"/>
    <property type="project" value="InterPro"/>
</dbReference>
<accession>A0A9P8XY15</accession>
<gene>
    <name evidence="3" type="ORF">B0I36DRAFT_416721</name>
</gene>
<keyword evidence="1" id="KW-0285">Flavoprotein</keyword>
<dbReference type="PANTHER" id="PTHR22893">
    <property type="entry name" value="NADH OXIDOREDUCTASE-RELATED"/>
    <property type="match status" value="1"/>
</dbReference>
<dbReference type="InterPro" id="IPR001155">
    <property type="entry name" value="OxRdtase_FMN_N"/>
</dbReference>
<dbReference type="Proteomes" id="UP000756346">
    <property type="component" value="Unassembled WGS sequence"/>
</dbReference>
<protein>
    <recommendedName>
        <fullName evidence="2">NADH:flavin oxidoreductase/NADH oxidase N-terminal domain-containing protein</fullName>
    </recommendedName>
</protein>
<evidence type="ECO:0000259" key="2">
    <source>
        <dbReference type="Pfam" id="PF00724"/>
    </source>
</evidence>
<evidence type="ECO:0000313" key="4">
    <source>
        <dbReference type="Proteomes" id="UP000756346"/>
    </source>
</evidence>
<evidence type="ECO:0000313" key="3">
    <source>
        <dbReference type="EMBL" id="KAH7024887.1"/>
    </source>
</evidence>
<organism evidence="3 4">
    <name type="scientific">Microdochium trichocladiopsis</name>
    <dbReference type="NCBI Taxonomy" id="1682393"/>
    <lineage>
        <taxon>Eukaryota</taxon>
        <taxon>Fungi</taxon>
        <taxon>Dikarya</taxon>
        <taxon>Ascomycota</taxon>
        <taxon>Pezizomycotina</taxon>
        <taxon>Sordariomycetes</taxon>
        <taxon>Xylariomycetidae</taxon>
        <taxon>Xylariales</taxon>
        <taxon>Microdochiaceae</taxon>
        <taxon>Microdochium</taxon>
    </lineage>
</organism>
<dbReference type="AlphaFoldDB" id="A0A9P8XY15"/>
<evidence type="ECO:0000256" key="1">
    <source>
        <dbReference type="ARBA" id="ARBA00022630"/>
    </source>
</evidence>
<dbReference type="PANTHER" id="PTHR22893:SF91">
    <property type="entry name" value="NADPH DEHYDROGENASE 2-RELATED"/>
    <property type="match status" value="1"/>
</dbReference>
<dbReference type="Gene3D" id="3.20.20.70">
    <property type="entry name" value="Aldolase class I"/>
    <property type="match status" value="1"/>
</dbReference>
<dbReference type="GeneID" id="70191630"/>
<dbReference type="OrthoDB" id="276546at2759"/>
<name>A0A9P8XY15_9PEZI</name>
<dbReference type="SUPFAM" id="SSF51395">
    <property type="entry name" value="FMN-linked oxidoreductases"/>
    <property type="match status" value="1"/>
</dbReference>
<dbReference type="EMBL" id="JAGTJQ010000009">
    <property type="protein sequence ID" value="KAH7024887.1"/>
    <property type="molecule type" value="Genomic_DNA"/>
</dbReference>
<comment type="caution">
    <text evidence="3">The sequence shown here is derived from an EMBL/GenBank/DDBJ whole genome shotgun (WGS) entry which is preliminary data.</text>
</comment>